<accession>A0A9X4JW54</accession>
<keyword evidence="1 3" id="KW-0808">Transferase</keyword>
<dbReference type="NCBIfam" id="NF009239">
    <property type="entry name" value="PRK12595.1"/>
    <property type="match status" value="1"/>
</dbReference>
<dbReference type="PANTHER" id="PTHR43018:SF2">
    <property type="entry name" value="PHOSPHO-2-DEHYDRO-3-DEOXYHEPTONATE ALDOLASE"/>
    <property type="match status" value="1"/>
</dbReference>
<dbReference type="PANTHER" id="PTHR43018">
    <property type="entry name" value="PHOSPHO-2-DEHYDRO-3-DEOXYHEPTONATE ALDOLASE"/>
    <property type="match status" value="1"/>
</dbReference>
<comment type="caution">
    <text evidence="3">The sequence shown here is derived from an EMBL/GenBank/DDBJ whole genome shotgun (WGS) entry which is preliminary data.</text>
</comment>
<dbReference type="InterPro" id="IPR052899">
    <property type="entry name" value="Class-I_DAHP_synthase"/>
</dbReference>
<dbReference type="EC" id="2.5.1.54" evidence="3"/>
<evidence type="ECO:0000313" key="4">
    <source>
        <dbReference type="Proteomes" id="UP001154312"/>
    </source>
</evidence>
<dbReference type="NCBIfam" id="NF006421">
    <property type="entry name" value="PRK08673.1"/>
    <property type="match status" value="1"/>
</dbReference>
<dbReference type="AlphaFoldDB" id="A0A9X4JW54"/>
<dbReference type="Gene3D" id="3.20.20.70">
    <property type="entry name" value="Aldolase class I"/>
    <property type="match status" value="1"/>
</dbReference>
<evidence type="ECO:0000313" key="3">
    <source>
        <dbReference type="EMBL" id="MDF9408607.1"/>
    </source>
</evidence>
<dbReference type="Proteomes" id="UP001154312">
    <property type="component" value="Unassembled WGS sequence"/>
</dbReference>
<reference evidence="3" key="1">
    <citation type="submission" date="2022-02" db="EMBL/GenBank/DDBJ databases">
        <authorList>
            <person name="Leng L."/>
        </authorList>
    </citation>
    <scope>NUCLEOTIDE SEQUENCE</scope>
    <source>
        <strain evidence="3">JI</strain>
    </source>
</reference>
<evidence type="ECO:0000256" key="1">
    <source>
        <dbReference type="ARBA" id="ARBA00022679"/>
    </source>
</evidence>
<gene>
    <name evidence="3" type="primary">aroF</name>
    <name evidence="3" type="ORF">L7E55_09605</name>
</gene>
<protein>
    <submittedName>
        <fullName evidence="3">3-deoxy-7-phosphoheptulonate synthase</fullName>
        <ecNumber evidence="3">2.5.1.54</ecNumber>
    </submittedName>
</protein>
<keyword evidence="4" id="KW-1185">Reference proteome</keyword>
<dbReference type="InterPro" id="IPR013785">
    <property type="entry name" value="Aldolase_TIM"/>
</dbReference>
<sequence>MAAVTDRVFDLGNISGIEKPVSVQEPYKLASRNPNKKNTVIKIGNIKIGDGSINVIAGPCAVENRDQLISIARAVKKSGATMLRGGAFKPRTSPYSFQGLGEEGLKILAQAREKVGLPIVTEVTDEESLPLVAKYADVLQIGTRNAQNFNLIKKVARIGKPILLKRGMSSTIEEWLMAAEYILLEGNEQVILCERGVRGFDSFTRNILDITAVPIIKHLSHLPIIVDPSHAIGKWRYVIKTSLAAIVAGADGVIVEVHNKPKEALCDGAQSLLPEKLEVLIKNIKEIEGYVRNCG</sequence>
<dbReference type="NCBIfam" id="TIGR01361">
    <property type="entry name" value="DAHP_synth_Bsub"/>
    <property type="match status" value="1"/>
</dbReference>
<dbReference type="GO" id="GO:0009073">
    <property type="term" value="P:aromatic amino acid family biosynthetic process"/>
    <property type="evidence" value="ECO:0007669"/>
    <property type="project" value="InterPro"/>
</dbReference>
<dbReference type="InterPro" id="IPR006268">
    <property type="entry name" value="DAHP_syn_2"/>
</dbReference>
<proteinExistence type="predicted"/>
<dbReference type="InterPro" id="IPR006218">
    <property type="entry name" value="DAHP1/KDSA"/>
</dbReference>
<feature type="domain" description="DAHP synthetase I/KDSA" evidence="2">
    <location>
        <begin position="40"/>
        <end position="287"/>
    </location>
</feature>
<dbReference type="EMBL" id="JAKOAV010000016">
    <property type="protein sequence ID" value="MDF9408607.1"/>
    <property type="molecule type" value="Genomic_DNA"/>
</dbReference>
<evidence type="ECO:0000259" key="2">
    <source>
        <dbReference type="Pfam" id="PF00793"/>
    </source>
</evidence>
<organism evidence="3 4">
    <name type="scientific">Pelotomaculum isophthalicicum JI</name>
    <dbReference type="NCBI Taxonomy" id="947010"/>
    <lineage>
        <taxon>Bacteria</taxon>
        <taxon>Bacillati</taxon>
        <taxon>Bacillota</taxon>
        <taxon>Clostridia</taxon>
        <taxon>Eubacteriales</taxon>
        <taxon>Desulfotomaculaceae</taxon>
        <taxon>Pelotomaculum</taxon>
    </lineage>
</organism>
<dbReference type="Pfam" id="PF00793">
    <property type="entry name" value="DAHP_synth_1"/>
    <property type="match status" value="1"/>
</dbReference>
<name>A0A9X4JW54_9FIRM</name>
<dbReference type="SUPFAM" id="SSF51569">
    <property type="entry name" value="Aldolase"/>
    <property type="match status" value="1"/>
</dbReference>
<dbReference type="GO" id="GO:0003849">
    <property type="term" value="F:3-deoxy-7-phosphoheptulonate synthase activity"/>
    <property type="evidence" value="ECO:0007669"/>
    <property type="project" value="UniProtKB-EC"/>
</dbReference>
<dbReference type="GO" id="GO:0016832">
    <property type="term" value="F:aldehyde-lyase activity"/>
    <property type="evidence" value="ECO:0007669"/>
    <property type="project" value="InterPro"/>
</dbReference>